<evidence type="ECO:0000313" key="2">
    <source>
        <dbReference type="EMBL" id="RXN19369.1"/>
    </source>
</evidence>
<dbReference type="Proteomes" id="UP000290572">
    <property type="component" value="Unassembled WGS sequence"/>
</dbReference>
<keyword evidence="3" id="KW-1185">Reference proteome</keyword>
<organism evidence="2 3">
    <name type="scientific">Labeo rohita</name>
    <name type="common">Indian major carp</name>
    <name type="synonym">Cyprinus rohita</name>
    <dbReference type="NCBI Taxonomy" id="84645"/>
    <lineage>
        <taxon>Eukaryota</taxon>
        <taxon>Metazoa</taxon>
        <taxon>Chordata</taxon>
        <taxon>Craniata</taxon>
        <taxon>Vertebrata</taxon>
        <taxon>Euteleostomi</taxon>
        <taxon>Actinopterygii</taxon>
        <taxon>Neopterygii</taxon>
        <taxon>Teleostei</taxon>
        <taxon>Ostariophysi</taxon>
        <taxon>Cypriniformes</taxon>
        <taxon>Cyprinidae</taxon>
        <taxon>Labeoninae</taxon>
        <taxon>Labeonini</taxon>
        <taxon>Labeo</taxon>
    </lineage>
</organism>
<name>A0A498MDW8_LABRO</name>
<proteinExistence type="predicted"/>
<gene>
    <name evidence="2" type="ORF">ROHU_025823</name>
</gene>
<feature type="region of interest" description="Disordered" evidence="1">
    <location>
        <begin position="52"/>
        <end position="76"/>
    </location>
</feature>
<sequence>MELSSLRRSVKSRSRGRLPTRVELTWASTARKAPPGAQHPRLRIRQVPEQGAPTYPRAHQSHACVGLRPLQNPHGRRTYTSRYILVSRRRVKGPSPPENAVCAPELRQTLVAPETLEGRPAGLSLDRTWSSYQIRRATEQGDSA</sequence>
<dbReference type="EMBL" id="QBIY01012673">
    <property type="protein sequence ID" value="RXN19369.1"/>
    <property type="molecule type" value="Genomic_DNA"/>
</dbReference>
<protein>
    <submittedName>
        <fullName evidence="2">Uncharacterized protein</fullName>
    </submittedName>
</protein>
<reference evidence="2 3" key="1">
    <citation type="submission" date="2018-03" db="EMBL/GenBank/DDBJ databases">
        <title>Draft genome sequence of Rohu Carp (Labeo rohita).</title>
        <authorList>
            <person name="Das P."/>
            <person name="Kushwaha B."/>
            <person name="Joshi C.G."/>
            <person name="Kumar D."/>
            <person name="Nagpure N.S."/>
            <person name="Sahoo L."/>
            <person name="Das S.P."/>
            <person name="Bit A."/>
            <person name="Patnaik S."/>
            <person name="Meher P.K."/>
            <person name="Jayasankar P."/>
            <person name="Koringa P.G."/>
            <person name="Patel N.V."/>
            <person name="Hinsu A.T."/>
            <person name="Kumar R."/>
            <person name="Pandey M."/>
            <person name="Agarwal S."/>
            <person name="Srivastava S."/>
            <person name="Singh M."/>
            <person name="Iquebal M.A."/>
            <person name="Jaiswal S."/>
            <person name="Angadi U.B."/>
            <person name="Kumar N."/>
            <person name="Raza M."/>
            <person name="Shah T.M."/>
            <person name="Rai A."/>
            <person name="Jena J.K."/>
        </authorList>
    </citation>
    <scope>NUCLEOTIDE SEQUENCE [LARGE SCALE GENOMIC DNA]</scope>
    <source>
        <strain evidence="2">DASCIFA01</strain>
        <tissue evidence="2">Testis</tissue>
    </source>
</reference>
<evidence type="ECO:0000313" key="3">
    <source>
        <dbReference type="Proteomes" id="UP000290572"/>
    </source>
</evidence>
<dbReference type="AlphaFoldDB" id="A0A498MDW8"/>
<accession>A0A498MDW8</accession>
<evidence type="ECO:0000256" key="1">
    <source>
        <dbReference type="SAM" id="MobiDB-lite"/>
    </source>
</evidence>
<comment type="caution">
    <text evidence="2">The sequence shown here is derived from an EMBL/GenBank/DDBJ whole genome shotgun (WGS) entry which is preliminary data.</text>
</comment>